<dbReference type="SMART" id="SM00544">
    <property type="entry name" value="MA3"/>
    <property type="match status" value="1"/>
</dbReference>
<dbReference type="SUPFAM" id="SSF48371">
    <property type="entry name" value="ARM repeat"/>
    <property type="match status" value="1"/>
</dbReference>
<dbReference type="Pfam" id="PF02854">
    <property type="entry name" value="MIF4G"/>
    <property type="match status" value="1"/>
</dbReference>
<keyword evidence="9" id="KW-1185">Reference proteome</keyword>
<reference evidence="8" key="1">
    <citation type="submission" date="2022-07" db="EMBL/GenBank/DDBJ databases">
        <authorList>
            <person name="Macas J."/>
            <person name="Novak P."/>
            <person name="Neumann P."/>
        </authorList>
    </citation>
    <scope>NUCLEOTIDE SEQUENCE</scope>
</reference>
<evidence type="ECO:0000259" key="7">
    <source>
        <dbReference type="PROSITE" id="PS51366"/>
    </source>
</evidence>
<dbReference type="InterPro" id="IPR050781">
    <property type="entry name" value="CWC22_splicing_factor"/>
</dbReference>
<feature type="transmembrane region" description="Helical" evidence="6">
    <location>
        <begin position="439"/>
        <end position="458"/>
    </location>
</feature>
<keyword evidence="6" id="KW-0812">Transmembrane</keyword>
<keyword evidence="6" id="KW-0472">Membrane</keyword>
<feature type="region of interest" description="Disordered" evidence="5">
    <location>
        <begin position="243"/>
        <end position="305"/>
    </location>
</feature>
<keyword evidence="6" id="KW-1133">Transmembrane helix</keyword>
<protein>
    <recommendedName>
        <fullName evidence="7">MI domain-containing protein</fullName>
    </recommendedName>
</protein>
<dbReference type="Proteomes" id="UP001152523">
    <property type="component" value="Unassembled WGS sequence"/>
</dbReference>
<feature type="compositionally biased region" description="Basic and acidic residues" evidence="5">
    <location>
        <begin position="270"/>
        <end position="287"/>
    </location>
</feature>
<feature type="compositionally biased region" description="Polar residues" evidence="5">
    <location>
        <begin position="117"/>
        <end position="131"/>
    </location>
</feature>
<comment type="subcellular location">
    <subcellularLocation>
        <location evidence="1">Nucleus</location>
        <location evidence="1">Nucleolus</location>
    </subcellularLocation>
</comment>
<feature type="domain" description="MI" evidence="7">
    <location>
        <begin position="627"/>
        <end position="743"/>
    </location>
</feature>
<dbReference type="InterPro" id="IPR016024">
    <property type="entry name" value="ARM-type_fold"/>
</dbReference>
<dbReference type="Gene3D" id="1.25.40.180">
    <property type="match status" value="1"/>
</dbReference>
<evidence type="ECO:0000256" key="1">
    <source>
        <dbReference type="ARBA" id="ARBA00004604"/>
    </source>
</evidence>
<accession>A0AAV0DTT6</accession>
<dbReference type="PANTHER" id="PTHR18034:SF4">
    <property type="entry name" value="NUCLEOLAR MIF4G DOMAIN-CONTAINING PROTEIN 1"/>
    <property type="match status" value="1"/>
</dbReference>
<comment type="caution">
    <text evidence="8">The sequence shown here is derived from an EMBL/GenBank/DDBJ whole genome shotgun (WGS) entry which is preliminary data.</text>
</comment>
<gene>
    <name evidence="8" type="ORF">CEPIT_LOCUS17186</name>
</gene>
<feature type="compositionally biased region" description="Basic residues" evidence="5">
    <location>
        <begin position="257"/>
        <end position="267"/>
    </location>
</feature>
<comment type="similarity">
    <text evidence="2">Belongs to the CWC22 family.</text>
</comment>
<sequence length="824" mass="92677">MKRDPYLLDHETSLDTKLQRSSVSLFGQHPALNGLHSSLPLRTAPIVTQKSLKHDKTERGMVVPKNSMDLLQESDSEPDHGIHRHEKDHMFSKISVERKPRIKGAKLGSDGDINAAGESQNSPMATKSRTSGKIGMKKQSSDENVVDANSPSASCNDSNKTYEVVRTKESANRKRKKSRLEELLDSENGAIPADEDLALEKKLAKKLKVKKGKLKGDDDDGFNMLFDDMPSVLELIEGEKLKTAEKGDSKTPDKMLHIKSKSVKSIKQKQVIEGEHKQDQRSIKPTDKASSPPPTSGIGADPGKLSAQSAIGVNAAYIAPHRRSRMGSESQENAQIRRQVQGLLNRLSQSNVESITSEMSTIIHTVGRSLGSLIISEKVWTSCSGGPRGNEQHAAVFAAFVAGMSCSIGIDFGAKVLASLAKHFEEEYQKEDNMSLRNLTLLFSYLYIFGVFSSDLIYDFLVMLRKRLTEADVATILAVLQSCGMKLRTDDPIAMKNFITSIQNRVNELKILSEDTQSSLKSKRMDFMVQMICEIKNIKKRPKEETVLLTRIRKWLQKLRVDDILLRGLKWCKLIDPDKKGQWWLSEDVNVNSNQKNVQDVAQSIDMEVLEAKKMLQLGAEQGMNTEGRRAIFCVIMSGEDYIDAFEKLLRLDLPGKQDREIMRVLVECCLQEKTFNKYYCALASKLCSHNKNHKFTLQYCLWDHFKELESMQLMRSMHLSKFVAEMLSSFTLSLSVLKVVDLGGITSLIPNKIMHFRMLFEAIFEFSDELVWNIFSRLALPEYETLCNGIDIFIRAYVLSGGKKSLAGKFKIAKKALTMLKGY</sequence>
<dbReference type="GO" id="GO:0006417">
    <property type="term" value="P:regulation of translation"/>
    <property type="evidence" value="ECO:0007669"/>
    <property type="project" value="UniProtKB-KW"/>
</dbReference>
<dbReference type="PROSITE" id="PS51366">
    <property type="entry name" value="MI"/>
    <property type="match status" value="1"/>
</dbReference>
<evidence type="ECO:0000256" key="4">
    <source>
        <dbReference type="ARBA" id="ARBA00023242"/>
    </source>
</evidence>
<dbReference type="AlphaFoldDB" id="A0AAV0DTT6"/>
<feature type="compositionally biased region" description="Basic and acidic residues" evidence="5">
    <location>
        <begin position="243"/>
        <end position="256"/>
    </location>
</feature>
<dbReference type="InterPro" id="IPR003891">
    <property type="entry name" value="Initiation_fac_eIF4g_MI"/>
</dbReference>
<feature type="compositionally biased region" description="Polar residues" evidence="5">
    <location>
        <begin position="147"/>
        <end position="160"/>
    </location>
</feature>
<organism evidence="8 9">
    <name type="scientific">Cuscuta epithymum</name>
    <dbReference type="NCBI Taxonomy" id="186058"/>
    <lineage>
        <taxon>Eukaryota</taxon>
        <taxon>Viridiplantae</taxon>
        <taxon>Streptophyta</taxon>
        <taxon>Embryophyta</taxon>
        <taxon>Tracheophyta</taxon>
        <taxon>Spermatophyta</taxon>
        <taxon>Magnoliopsida</taxon>
        <taxon>eudicotyledons</taxon>
        <taxon>Gunneridae</taxon>
        <taxon>Pentapetalae</taxon>
        <taxon>asterids</taxon>
        <taxon>lamiids</taxon>
        <taxon>Solanales</taxon>
        <taxon>Convolvulaceae</taxon>
        <taxon>Cuscuteae</taxon>
        <taxon>Cuscuta</taxon>
        <taxon>Cuscuta subgen. Cuscuta</taxon>
    </lineage>
</organism>
<dbReference type="GO" id="GO:0005730">
    <property type="term" value="C:nucleolus"/>
    <property type="evidence" value="ECO:0007669"/>
    <property type="project" value="UniProtKB-SubCell"/>
</dbReference>
<feature type="compositionally biased region" description="Basic and acidic residues" evidence="5">
    <location>
        <begin position="77"/>
        <end position="99"/>
    </location>
</feature>
<proteinExistence type="inferred from homology"/>
<evidence type="ECO:0000256" key="5">
    <source>
        <dbReference type="SAM" id="MobiDB-lite"/>
    </source>
</evidence>
<evidence type="ECO:0000256" key="3">
    <source>
        <dbReference type="ARBA" id="ARBA00022845"/>
    </source>
</evidence>
<feature type="transmembrane region" description="Helical" evidence="6">
    <location>
        <begin position="394"/>
        <end position="418"/>
    </location>
</feature>
<dbReference type="InterPro" id="IPR003890">
    <property type="entry name" value="MIF4G-like_typ-3"/>
</dbReference>
<dbReference type="SMART" id="SM00543">
    <property type="entry name" value="MIF4G"/>
    <property type="match status" value="1"/>
</dbReference>
<name>A0AAV0DTT6_9ASTE</name>
<dbReference type="EMBL" id="CAMAPF010000131">
    <property type="protein sequence ID" value="CAH9105374.1"/>
    <property type="molecule type" value="Genomic_DNA"/>
</dbReference>
<dbReference type="GO" id="GO:0003723">
    <property type="term" value="F:RNA binding"/>
    <property type="evidence" value="ECO:0007669"/>
    <property type="project" value="InterPro"/>
</dbReference>
<evidence type="ECO:0000256" key="6">
    <source>
        <dbReference type="SAM" id="Phobius"/>
    </source>
</evidence>
<dbReference type="PANTHER" id="PTHR18034">
    <property type="entry name" value="CELL CYCLE CONTROL PROTEIN CWF22-RELATED"/>
    <property type="match status" value="1"/>
</dbReference>
<feature type="region of interest" description="Disordered" evidence="5">
    <location>
        <begin position="71"/>
        <end position="160"/>
    </location>
</feature>
<keyword evidence="3" id="KW-0810">Translation regulation</keyword>
<keyword evidence="4" id="KW-0539">Nucleus</keyword>
<dbReference type="GO" id="GO:0042274">
    <property type="term" value="P:ribosomal small subunit biogenesis"/>
    <property type="evidence" value="ECO:0007669"/>
    <property type="project" value="TreeGrafter"/>
</dbReference>
<dbReference type="Pfam" id="PF02847">
    <property type="entry name" value="MA3"/>
    <property type="match status" value="1"/>
</dbReference>
<evidence type="ECO:0000256" key="2">
    <source>
        <dbReference type="ARBA" id="ARBA00006856"/>
    </source>
</evidence>
<evidence type="ECO:0000313" key="9">
    <source>
        <dbReference type="Proteomes" id="UP001152523"/>
    </source>
</evidence>
<evidence type="ECO:0000313" key="8">
    <source>
        <dbReference type="EMBL" id="CAH9105374.1"/>
    </source>
</evidence>